<feature type="transmembrane region" description="Helical" evidence="1">
    <location>
        <begin position="59"/>
        <end position="78"/>
    </location>
</feature>
<accession>A0A411AW10</accession>
<protein>
    <submittedName>
        <fullName evidence="2">Uncharacterized protein</fullName>
    </submittedName>
</protein>
<organism evidence="2 3">
    <name type="scientific">Pantoea phage vB_PagM_LIET2</name>
    <dbReference type="NCBI Taxonomy" id="2508071"/>
    <lineage>
        <taxon>Viruses</taxon>
        <taxon>Duplodnaviria</taxon>
        <taxon>Heunggongvirae</taxon>
        <taxon>Uroviricota</taxon>
        <taxon>Caudoviricetes</taxon>
        <taxon>Lietduovirus</taxon>
        <taxon>Lietduovirus LIET2</taxon>
    </lineage>
</organism>
<evidence type="ECO:0000313" key="2">
    <source>
        <dbReference type="EMBL" id="QAX92292.1"/>
    </source>
</evidence>
<keyword evidence="3" id="KW-1185">Reference proteome</keyword>
<evidence type="ECO:0000256" key="1">
    <source>
        <dbReference type="SAM" id="Phobius"/>
    </source>
</evidence>
<dbReference type="Proteomes" id="UP000289486">
    <property type="component" value="Segment"/>
</dbReference>
<keyword evidence="1" id="KW-0472">Membrane</keyword>
<reference evidence="2 3" key="1">
    <citation type="submission" date="2019-01" db="EMBL/GenBank/DDBJ databases">
        <title>Complete genome sequence of Pantoea phage vB_PagM_LIET2.</title>
        <authorList>
            <person name="Truncaite L."/>
            <person name="Simoliuniene M."/>
            <person name="Kazlauskas D."/>
            <person name="Meskys R."/>
            <person name="Simoliunas E."/>
        </authorList>
    </citation>
    <scope>NUCLEOTIDE SEQUENCE [LARGE SCALE GENOMIC DNA]</scope>
</reference>
<feature type="transmembrane region" description="Helical" evidence="1">
    <location>
        <begin position="25"/>
        <end position="47"/>
    </location>
</feature>
<proteinExistence type="predicted"/>
<keyword evidence="1" id="KW-0812">Transmembrane</keyword>
<keyword evidence="1" id="KW-1133">Transmembrane helix</keyword>
<name>A0A411AW10_9CAUD</name>
<sequence length="113" mass="12861">MNEFLIWLGWHSSTVFGPSHIAQSFWSSPLGLTCTALLCLTSVYRVIHRQSSAGLFDTIWHFFMSIVAFAAFCVGLESDMPHQIVKSMIILMAIRGVYKSVQVYKVGRRFQRT</sequence>
<gene>
    <name evidence="2" type="ORF">LIET2_gp040</name>
</gene>
<dbReference type="EMBL" id="MK388689">
    <property type="protein sequence ID" value="QAX92292.1"/>
    <property type="molecule type" value="Genomic_DNA"/>
</dbReference>
<evidence type="ECO:0000313" key="3">
    <source>
        <dbReference type="Proteomes" id="UP000289486"/>
    </source>
</evidence>